<name>A0A0N4YHJ7_NIPBR</name>
<dbReference type="WBParaSite" id="NBR_0001633701-mRNA-1">
    <property type="protein sequence ID" value="NBR_0001633701-mRNA-1"/>
    <property type="gene ID" value="NBR_0001633701"/>
</dbReference>
<reference evidence="4" key="1">
    <citation type="submission" date="2017-02" db="UniProtKB">
        <authorList>
            <consortium name="WormBaseParasite"/>
        </authorList>
    </citation>
    <scope>IDENTIFICATION</scope>
</reference>
<keyword evidence="3" id="KW-1185">Reference proteome</keyword>
<dbReference type="Proteomes" id="UP000271162">
    <property type="component" value="Unassembled WGS sequence"/>
</dbReference>
<dbReference type="AlphaFoldDB" id="A0A0N4YHJ7"/>
<organism evidence="4">
    <name type="scientific">Nippostrongylus brasiliensis</name>
    <name type="common">Rat hookworm</name>
    <dbReference type="NCBI Taxonomy" id="27835"/>
    <lineage>
        <taxon>Eukaryota</taxon>
        <taxon>Metazoa</taxon>
        <taxon>Ecdysozoa</taxon>
        <taxon>Nematoda</taxon>
        <taxon>Chromadorea</taxon>
        <taxon>Rhabditida</taxon>
        <taxon>Rhabditina</taxon>
        <taxon>Rhabditomorpha</taxon>
        <taxon>Strongyloidea</taxon>
        <taxon>Heligmosomidae</taxon>
        <taxon>Nippostrongylus</taxon>
    </lineage>
</organism>
<feature type="region of interest" description="Disordered" evidence="1">
    <location>
        <begin position="187"/>
        <end position="315"/>
    </location>
</feature>
<feature type="compositionally biased region" description="Polar residues" evidence="1">
    <location>
        <begin position="302"/>
        <end position="315"/>
    </location>
</feature>
<feature type="compositionally biased region" description="Low complexity" evidence="1">
    <location>
        <begin position="483"/>
        <end position="501"/>
    </location>
</feature>
<proteinExistence type="predicted"/>
<feature type="compositionally biased region" description="Basic and acidic residues" evidence="1">
    <location>
        <begin position="219"/>
        <end position="233"/>
    </location>
</feature>
<feature type="region of interest" description="Disordered" evidence="1">
    <location>
        <begin position="367"/>
        <end position="388"/>
    </location>
</feature>
<evidence type="ECO:0000313" key="3">
    <source>
        <dbReference type="Proteomes" id="UP000271162"/>
    </source>
</evidence>
<feature type="region of interest" description="Disordered" evidence="1">
    <location>
        <begin position="582"/>
        <end position="614"/>
    </location>
</feature>
<feature type="compositionally biased region" description="Basic and acidic residues" evidence="1">
    <location>
        <begin position="449"/>
        <end position="461"/>
    </location>
</feature>
<protein>
    <submittedName>
        <fullName evidence="4">EGF-like domain-containing protein</fullName>
    </submittedName>
</protein>
<feature type="compositionally biased region" description="Polar residues" evidence="1">
    <location>
        <begin position="502"/>
        <end position="513"/>
    </location>
</feature>
<evidence type="ECO:0000313" key="2">
    <source>
        <dbReference type="EMBL" id="VDL79933.1"/>
    </source>
</evidence>
<feature type="region of interest" description="Disordered" evidence="1">
    <location>
        <begin position="414"/>
        <end position="513"/>
    </location>
</feature>
<feature type="compositionally biased region" description="Gly residues" evidence="1">
    <location>
        <begin position="605"/>
        <end position="614"/>
    </location>
</feature>
<feature type="compositionally biased region" description="Polar residues" evidence="1">
    <location>
        <begin position="188"/>
        <end position="201"/>
    </location>
</feature>
<feature type="compositionally biased region" description="Low complexity" evidence="1">
    <location>
        <begin position="377"/>
        <end position="387"/>
    </location>
</feature>
<feature type="compositionally biased region" description="Polar residues" evidence="1">
    <location>
        <begin position="261"/>
        <end position="294"/>
    </location>
</feature>
<feature type="compositionally biased region" description="Basic and acidic residues" evidence="1">
    <location>
        <begin position="473"/>
        <end position="482"/>
    </location>
</feature>
<evidence type="ECO:0000313" key="4">
    <source>
        <dbReference type="WBParaSite" id="NBR_0001633701-mRNA-1"/>
    </source>
</evidence>
<gene>
    <name evidence="2" type="ORF">NBR_LOCUS16338</name>
</gene>
<feature type="compositionally biased region" description="Polar residues" evidence="1">
    <location>
        <begin position="438"/>
        <end position="447"/>
    </location>
</feature>
<sequence length="614" mass="66144">MCEQQQEGEMLLMTPVKGIATAIDDDECEFALENVGARVTDRAKRMCEQQQEEDMLLMTPVKGIAAAISDEECEFALENAGATSTAITARAESMENSGKVEETSVMTAMSTTTEPEDGKQNNEKMEAIFSTTLASSTPARIEDDHNLTSSTFSEDTTTKGFQQEKLTVAPPTGTTATLIPLETEHTVEQTTATSDMPSMENSAKVEETTVMPTISTSRTSEDKRQSNQNREPEVSTAFTSPAPEGGEHDRYDGFSTIPDADTTNTFQENKFTDTSPSMETSSNVDKTSVITTPTGREEDHSGFSTPLDETTDVSQRQNFTRITSTMTTMTPPSVETEHIEERTTTTAFTLPSMETSSNVDKTSVITTPTGREEDHSGSSTPTGVTTTNVLQKGNFTDAIPTSSPVTPTLLETEHIERRSTATAFASTAVETHADEKTPISTTMSTPSGLEKEKQRTDDREPTNGSTIASPIPAKKEESRSDDGSSTSLETGTTAGASTTPSMEASANAEKSSVMTTIPTIPAVEDESQTTESVAASSTGIMDVSQASTITSTKEKTTKNKTCETARIRCDLLNPYRYNVTDNETFIPRHPRLHNQQLQAGRPEGGEQGGRGGQQ</sequence>
<feature type="compositionally biased region" description="Low complexity" evidence="1">
    <location>
        <begin position="420"/>
        <end position="430"/>
    </location>
</feature>
<dbReference type="EMBL" id="UYSL01022152">
    <property type="protein sequence ID" value="VDL79933.1"/>
    <property type="molecule type" value="Genomic_DNA"/>
</dbReference>
<evidence type="ECO:0000256" key="1">
    <source>
        <dbReference type="SAM" id="MobiDB-lite"/>
    </source>
</evidence>
<accession>A0A0N4YHJ7</accession>
<reference evidence="2 3" key="2">
    <citation type="submission" date="2018-11" db="EMBL/GenBank/DDBJ databases">
        <authorList>
            <consortium name="Pathogen Informatics"/>
        </authorList>
    </citation>
    <scope>NUCLEOTIDE SEQUENCE [LARGE SCALE GENOMIC DNA]</scope>
</reference>
<dbReference type="OMA" id="MTPVKGI"/>